<keyword evidence="1" id="KW-0732">Signal</keyword>
<feature type="domain" description="Outer membrane protein beta-barrel" evidence="2">
    <location>
        <begin position="18"/>
        <end position="164"/>
    </location>
</feature>
<sequence>MKKLVLAAVMMLSTVATFAQHEEGSLTIQPRVGVNIANLTKNDGGKVRLGLAAGAELEYQVMDILSVSAGAMYSMQGAKKSGETGKLDYINVPVMANVYVVKGLAVKLGLQPGFKVNAKQTGPSGSEKISDAKAVDLSIPVGLSYEFKNFVLDGRYNFGLTKVIKDFDYKNSVFQITAGYKFDI</sequence>
<dbReference type="Gene3D" id="2.40.160.20">
    <property type="match status" value="1"/>
</dbReference>
<dbReference type="STRING" id="28136.SAMN02745202_00341"/>
<dbReference type="RefSeq" id="WP_025069822.1">
    <property type="nucleotide sequence ID" value="NZ_FUXK01000003.1"/>
</dbReference>
<feature type="chain" id="PRO_5010564053" evidence="1">
    <location>
        <begin position="22"/>
        <end position="184"/>
    </location>
</feature>
<accession>A0A1T4L9D5</accession>
<reference evidence="3 4" key="1">
    <citation type="submission" date="2017-02" db="EMBL/GenBank/DDBJ databases">
        <authorList>
            <person name="Peterson S.W."/>
        </authorList>
    </citation>
    <scope>NUCLEOTIDE SEQUENCE [LARGE SCALE GENOMIC DNA]</scope>
    <source>
        <strain evidence="3 4">ATCC 43324</strain>
    </source>
</reference>
<name>A0A1T4L9D5_9BACT</name>
<gene>
    <name evidence="3" type="ORF">SAMN02745202_00341</name>
</gene>
<protein>
    <submittedName>
        <fullName evidence="3">Outer membrane protein beta-barrel domain-containing protein</fullName>
    </submittedName>
</protein>
<dbReference type="eggNOG" id="COG3637">
    <property type="taxonomic scope" value="Bacteria"/>
</dbReference>
<feature type="signal peptide" evidence="1">
    <location>
        <begin position="1"/>
        <end position="21"/>
    </location>
</feature>
<dbReference type="InterPro" id="IPR025665">
    <property type="entry name" value="Beta-barrel_OMP_2"/>
</dbReference>
<evidence type="ECO:0000313" key="4">
    <source>
        <dbReference type="Proteomes" id="UP000190065"/>
    </source>
</evidence>
<evidence type="ECO:0000259" key="2">
    <source>
        <dbReference type="Pfam" id="PF13568"/>
    </source>
</evidence>
<dbReference type="Proteomes" id="UP000190065">
    <property type="component" value="Unassembled WGS sequence"/>
</dbReference>
<dbReference type="Pfam" id="PF13568">
    <property type="entry name" value="OMP_b-brl_2"/>
    <property type="match status" value="1"/>
</dbReference>
<evidence type="ECO:0000313" key="3">
    <source>
        <dbReference type="EMBL" id="SJZ51306.1"/>
    </source>
</evidence>
<organism evidence="3 4">
    <name type="scientific">Segatella oulorum</name>
    <dbReference type="NCBI Taxonomy" id="28136"/>
    <lineage>
        <taxon>Bacteria</taxon>
        <taxon>Pseudomonadati</taxon>
        <taxon>Bacteroidota</taxon>
        <taxon>Bacteroidia</taxon>
        <taxon>Bacteroidales</taxon>
        <taxon>Prevotellaceae</taxon>
        <taxon>Segatella</taxon>
    </lineage>
</organism>
<dbReference type="AlphaFoldDB" id="A0A1T4L9D5"/>
<evidence type="ECO:0000256" key="1">
    <source>
        <dbReference type="SAM" id="SignalP"/>
    </source>
</evidence>
<dbReference type="EMBL" id="FUXK01000003">
    <property type="protein sequence ID" value="SJZ51306.1"/>
    <property type="molecule type" value="Genomic_DNA"/>
</dbReference>
<proteinExistence type="predicted"/>